<dbReference type="EMBL" id="VSRR010029011">
    <property type="protein sequence ID" value="MPC69191.1"/>
    <property type="molecule type" value="Genomic_DNA"/>
</dbReference>
<evidence type="ECO:0000313" key="2">
    <source>
        <dbReference type="EMBL" id="MPC69191.1"/>
    </source>
</evidence>
<protein>
    <submittedName>
        <fullName evidence="2">Uncharacterized protein</fullName>
    </submittedName>
</protein>
<evidence type="ECO:0000313" key="3">
    <source>
        <dbReference type="Proteomes" id="UP000324222"/>
    </source>
</evidence>
<name>A0A5B7H924_PORTR</name>
<gene>
    <name evidence="2" type="ORF">E2C01_063406</name>
</gene>
<organism evidence="2 3">
    <name type="scientific">Portunus trituberculatus</name>
    <name type="common">Swimming crab</name>
    <name type="synonym">Neptunus trituberculatus</name>
    <dbReference type="NCBI Taxonomy" id="210409"/>
    <lineage>
        <taxon>Eukaryota</taxon>
        <taxon>Metazoa</taxon>
        <taxon>Ecdysozoa</taxon>
        <taxon>Arthropoda</taxon>
        <taxon>Crustacea</taxon>
        <taxon>Multicrustacea</taxon>
        <taxon>Malacostraca</taxon>
        <taxon>Eumalacostraca</taxon>
        <taxon>Eucarida</taxon>
        <taxon>Decapoda</taxon>
        <taxon>Pleocyemata</taxon>
        <taxon>Brachyura</taxon>
        <taxon>Eubrachyura</taxon>
        <taxon>Portunoidea</taxon>
        <taxon>Portunidae</taxon>
        <taxon>Portuninae</taxon>
        <taxon>Portunus</taxon>
    </lineage>
</organism>
<keyword evidence="3" id="KW-1185">Reference proteome</keyword>
<proteinExistence type="predicted"/>
<dbReference type="Proteomes" id="UP000324222">
    <property type="component" value="Unassembled WGS sequence"/>
</dbReference>
<accession>A0A5B7H924</accession>
<evidence type="ECO:0000256" key="1">
    <source>
        <dbReference type="SAM" id="MobiDB-lite"/>
    </source>
</evidence>
<dbReference type="AlphaFoldDB" id="A0A5B7H924"/>
<reference evidence="2 3" key="1">
    <citation type="submission" date="2019-05" db="EMBL/GenBank/DDBJ databases">
        <title>Another draft genome of Portunus trituberculatus and its Hox gene families provides insights of decapod evolution.</title>
        <authorList>
            <person name="Jeong J.-H."/>
            <person name="Song I."/>
            <person name="Kim S."/>
            <person name="Choi T."/>
            <person name="Kim D."/>
            <person name="Ryu S."/>
            <person name="Kim W."/>
        </authorList>
    </citation>
    <scope>NUCLEOTIDE SEQUENCE [LARGE SCALE GENOMIC DNA]</scope>
    <source>
        <tissue evidence="2">Muscle</tissue>
    </source>
</reference>
<feature type="compositionally biased region" description="Polar residues" evidence="1">
    <location>
        <begin position="118"/>
        <end position="128"/>
    </location>
</feature>
<feature type="region of interest" description="Disordered" evidence="1">
    <location>
        <begin position="16"/>
        <end position="39"/>
    </location>
</feature>
<sequence length="128" mass="14127">MTTDAIRSIQVKNEQKQRTIDHRNSPLGPLSTREELRRAAQTAGISEDLKNSCAKTHFLFVHDTDLSACLMKKQGDAYPVPPLPMQPSSVKGRVAVDTTTPRLEDKGSGRQNHMPCTRQVTTSDKAAL</sequence>
<feature type="region of interest" description="Disordered" evidence="1">
    <location>
        <begin position="80"/>
        <end position="128"/>
    </location>
</feature>
<comment type="caution">
    <text evidence="2">The sequence shown here is derived from an EMBL/GenBank/DDBJ whole genome shotgun (WGS) entry which is preliminary data.</text>
</comment>